<proteinExistence type="inferred from homology"/>
<dbReference type="PRINTS" id="PR00175">
    <property type="entry name" value="NAALASMPORT"/>
</dbReference>
<evidence type="ECO:0000256" key="5">
    <source>
        <dbReference type="ARBA" id="ARBA00022692"/>
    </source>
</evidence>
<feature type="transmembrane region" description="Helical" evidence="9">
    <location>
        <begin position="382"/>
        <end position="404"/>
    </location>
</feature>
<comment type="similarity">
    <text evidence="2 9">Belongs to the alanine or glycine:cation symporter (AGCS) (TC 2.A.25) family.</text>
</comment>
<feature type="transmembrane region" description="Helical" evidence="9">
    <location>
        <begin position="178"/>
        <end position="198"/>
    </location>
</feature>
<keyword evidence="9" id="KW-0997">Cell inner membrane</keyword>
<feature type="transmembrane region" description="Helical" evidence="9">
    <location>
        <begin position="51"/>
        <end position="81"/>
    </location>
</feature>
<evidence type="ECO:0000256" key="8">
    <source>
        <dbReference type="ARBA" id="ARBA00023136"/>
    </source>
</evidence>
<feature type="transmembrane region" description="Helical" evidence="9">
    <location>
        <begin position="101"/>
        <end position="123"/>
    </location>
</feature>
<evidence type="ECO:0000313" key="10">
    <source>
        <dbReference type="EMBL" id="SEJ73818.1"/>
    </source>
</evidence>
<feature type="transmembrane region" description="Helical" evidence="9">
    <location>
        <begin position="245"/>
        <end position="264"/>
    </location>
</feature>
<dbReference type="PANTHER" id="PTHR30330:SF3">
    <property type="entry name" value="TRANSCRIPTIONAL REGULATOR, LRP FAMILY"/>
    <property type="match status" value="1"/>
</dbReference>
<keyword evidence="4" id="KW-1003">Cell membrane</keyword>
<sequence length="485" mass="50536">MCAGLLARPVLQSPRTPGIACPIDKSKENPLMEFLNTVVNSLNGLVWGPPMLVLILGTGLFLMLGLKFMPLARIVTAFGLLWQGRKKDDDGSGEISPFQALMTCLAATVGTGNIAGVATAIFLGGPGAIFWMWCTALVGMATKYSEVVLAVHYREKDERGEHVGGPMYAIKNGLGKKWAWMGGAFALFGGLAGFGIGNMVQVNSMADALHGSFGVPDWVTGVVTMVVTGLVILGGVKRIGKVAEALVPTMCVGYIVAALTVLALNFEAIPGAFALIFDHAFNPAAATGGFAGAAVMAAIRFGVARGIFSNEAGLGTAGIAQAAGTTHSSVRSGLIGMLGTFIDTIVVCSMTALVILTTGAWTSGASGAALSSAAFESALPGVGQYVLALALVVFCYTTILGWSYYGERCWEYLVGTRAILPFRVLWVLAIPFGAVAQLDFAWLLSDTLNGLMAIPNLIALVLLSPVVVRLTREYFAKPAAAVAKS</sequence>
<keyword evidence="6 9" id="KW-0769">Symport</keyword>
<feature type="transmembrane region" description="Helical" evidence="9">
    <location>
        <begin position="424"/>
        <end position="444"/>
    </location>
</feature>
<keyword evidence="7 9" id="KW-1133">Transmembrane helix</keyword>
<comment type="subcellular location">
    <subcellularLocation>
        <location evidence="9">Cell inner membrane</location>
        <topology evidence="9">Multi-pass membrane protein</topology>
    </subcellularLocation>
    <subcellularLocation>
        <location evidence="1">Cell membrane</location>
        <topology evidence="1">Multi-pass membrane protein</topology>
    </subcellularLocation>
</comment>
<dbReference type="FunFam" id="1.20.1740.10:FF:000004">
    <property type="entry name" value="Sodium:alanine symporter family protein"/>
    <property type="match status" value="1"/>
</dbReference>
<evidence type="ECO:0000256" key="6">
    <source>
        <dbReference type="ARBA" id="ARBA00022847"/>
    </source>
</evidence>
<reference evidence="11" key="1">
    <citation type="submission" date="2016-10" db="EMBL/GenBank/DDBJ databases">
        <authorList>
            <person name="Varghese N."/>
            <person name="Submissions S."/>
        </authorList>
    </citation>
    <scope>NUCLEOTIDE SEQUENCE [LARGE SCALE GENOMIC DNA]</scope>
    <source>
        <strain evidence="11">LMG 25967</strain>
    </source>
</reference>
<dbReference type="InterPro" id="IPR001463">
    <property type="entry name" value="Na/Ala_symport"/>
</dbReference>
<evidence type="ECO:0000256" key="3">
    <source>
        <dbReference type="ARBA" id="ARBA00022448"/>
    </source>
</evidence>
<gene>
    <name evidence="10" type="ORF">SAMN05216201_11610</name>
</gene>
<keyword evidence="8 9" id="KW-0472">Membrane</keyword>
<evidence type="ECO:0000256" key="7">
    <source>
        <dbReference type="ARBA" id="ARBA00022989"/>
    </source>
</evidence>
<organism evidence="10 11">
    <name type="scientific">Pseudomonas linyingensis</name>
    <dbReference type="NCBI Taxonomy" id="915471"/>
    <lineage>
        <taxon>Bacteria</taxon>
        <taxon>Pseudomonadati</taxon>
        <taxon>Pseudomonadota</taxon>
        <taxon>Gammaproteobacteria</taxon>
        <taxon>Pseudomonadales</taxon>
        <taxon>Pseudomonadaceae</taxon>
        <taxon>Pseudomonas</taxon>
    </lineage>
</organism>
<protein>
    <submittedName>
        <fullName evidence="10">Alanine or glycine:cation symporter, AGCS family</fullName>
    </submittedName>
</protein>
<dbReference type="PANTHER" id="PTHR30330">
    <property type="entry name" value="AGSS FAMILY TRANSPORTER, SODIUM-ALANINE"/>
    <property type="match status" value="1"/>
</dbReference>
<dbReference type="GO" id="GO:0005886">
    <property type="term" value="C:plasma membrane"/>
    <property type="evidence" value="ECO:0007669"/>
    <property type="project" value="UniProtKB-SubCell"/>
</dbReference>
<keyword evidence="3 9" id="KW-0813">Transport</keyword>
<name>A0A1H7B8R3_9PSED</name>
<evidence type="ECO:0000313" key="11">
    <source>
        <dbReference type="Proteomes" id="UP000242930"/>
    </source>
</evidence>
<dbReference type="STRING" id="915471.SAMN05216201_11610"/>
<feature type="transmembrane region" description="Helical" evidence="9">
    <location>
        <begin position="284"/>
        <end position="303"/>
    </location>
</feature>
<evidence type="ECO:0000256" key="2">
    <source>
        <dbReference type="ARBA" id="ARBA00009261"/>
    </source>
</evidence>
<dbReference type="GO" id="GO:0005283">
    <property type="term" value="F:amino acid:sodium symporter activity"/>
    <property type="evidence" value="ECO:0007669"/>
    <property type="project" value="InterPro"/>
</dbReference>
<dbReference type="Gene3D" id="1.20.1740.10">
    <property type="entry name" value="Amino acid/polyamine transporter I"/>
    <property type="match status" value="1"/>
</dbReference>
<dbReference type="EMBL" id="FNZE01000016">
    <property type="protein sequence ID" value="SEJ73818.1"/>
    <property type="molecule type" value="Genomic_DNA"/>
</dbReference>
<dbReference type="Proteomes" id="UP000242930">
    <property type="component" value="Unassembled WGS sequence"/>
</dbReference>
<feature type="transmembrane region" description="Helical" evidence="9">
    <location>
        <begin position="218"/>
        <end position="236"/>
    </location>
</feature>
<keyword evidence="5 9" id="KW-0812">Transmembrane</keyword>
<evidence type="ECO:0000256" key="1">
    <source>
        <dbReference type="ARBA" id="ARBA00004651"/>
    </source>
</evidence>
<feature type="transmembrane region" description="Helical" evidence="9">
    <location>
        <begin position="341"/>
        <end position="362"/>
    </location>
</feature>
<dbReference type="Pfam" id="PF01235">
    <property type="entry name" value="Na_Ala_symp"/>
    <property type="match status" value="1"/>
</dbReference>
<evidence type="ECO:0000256" key="9">
    <source>
        <dbReference type="RuleBase" id="RU363064"/>
    </source>
</evidence>
<feature type="transmembrane region" description="Helical" evidence="9">
    <location>
        <begin position="450"/>
        <end position="468"/>
    </location>
</feature>
<evidence type="ECO:0000256" key="4">
    <source>
        <dbReference type="ARBA" id="ARBA00022475"/>
    </source>
</evidence>
<dbReference type="NCBIfam" id="TIGR00835">
    <property type="entry name" value="agcS"/>
    <property type="match status" value="1"/>
</dbReference>
<keyword evidence="11" id="KW-1185">Reference proteome</keyword>
<accession>A0A1H7B8R3</accession>
<dbReference type="AlphaFoldDB" id="A0A1H7B8R3"/>